<dbReference type="Pfam" id="PF00717">
    <property type="entry name" value="Peptidase_S24"/>
    <property type="match status" value="1"/>
</dbReference>
<comment type="caution">
    <text evidence="2">The sequence shown here is derived from an EMBL/GenBank/DDBJ whole genome shotgun (WGS) entry which is preliminary data.</text>
</comment>
<dbReference type="PANTHER" id="PTHR33516">
    <property type="entry name" value="LEXA REPRESSOR"/>
    <property type="match status" value="1"/>
</dbReference>
<name>A0A7Z7J470_XANCH</name>
<evidence type="ECO:0000313" key="3">
    <source>
        <dbReference type="Proteomes" id="UP000234345"/>
    </source>
</evidence>
<evidence type="ECO:0000313" key="2">
    <source>
        <dbReference type="EMBL" id="SOO25770.1"/>
    </source>
</evidence>
<dbReference type="PANTHER" id="PTHR33516:SF2">
    <property type="entry name" value="LEXA REPRESSOR-RELATED"/>
    <property type="match status" value="1"/>
</dbReference>
<dbReference type="AlphaFoldDB" id="A0A7Z7J470"/>
<sequence length="159" mass="17261">MSSLPPPHTYARLLGPSCLDPAPLRLPLSALRIQLGFPSPAEDFQDDELDLNQVLIRNPPATFLYRAEGWSMLLTGVCDGDILVVDRSARPLSGDMVLAIWDGNQPVCKILQVAVDHIELHSRSPHCAPIVLAPGTEVEVFAVAGVVRQVTRAHSRAGR</sequence>
<dbReference type="InterPro" id="IPR036286">
    <property type="entry name" value="LexA/Signal_pep-like_sf"/>
</dbReference>
<dbReference type="Proteomes" id="UP000234345">
    <property type="component" value="Unassembled WGS sequence"/>
</dbReference>
<dbReference type="InterPro" id="IPR039418">
    <property type="entry name" value="LexA-like"/>
</dbReference>
<accession>A0A7Z7J470</accession>
<evidence type="ECO:0000259" key="1">
    <source>
        <dbReference type="Pfam" id="PF00717"/>
    </source>
</evidence>
<reference evidence="2 3" key="1">
    <citation type="submission" date="2017-10" db="EMBL/GenBank/DDBJ databases">
        <authorList>
            <person name="Regsiter A."/>
            <person name="William W."/>
        </authorList>
    </citation>
    <scope>NUCLEOTIDE SEQUENCE [LARGE SCALE GENOMIC DNA]</scope>
    <source>
        <strain evidence="2 3">CFBP6991</strain>
    </source>
</reference>
<gene>
    <name evidence="2" type="primary">umuD</name>
    <name evidence="2" type="ORF">XFF6991_480095</name>
</gene>
<dbReference type="Gene3D" id="2.10.109.10">
    <property type="entry name" value="Umud Fragment, subunit A"/>
    <property type="match status" value="1"/>
</dbReference>
<dbReference type="SUPFAM" id="SSF51306">
    <property type="entry name" value="LexA/Signal peptidase"/>
    <property type="match status" value="1"/>
</dbReference>
<feature type="domain" description="Peptidase S24/S26A/S26B/S26C" evidence="1">
    <location>
        <begin position="32"/>
        <end position="143"/>
    </location>
</feature>
<dbReference type="InterPro" id="IPR050077">
    <property type="entry name" value="LexA_repressor"/>
</dbReference>
<organism evidence="2 3">
    <name type="scientific">Xanthomonas campestris pv. phaseoli</name>
    <dbReference type="NCBI Taxonomy" id="317013"/>
    <lineage>
        <taxon>Bacteria</taxon>
        <taxon>Pseudomonadati</taxon>
        <taxon>Pseudomonadota</taxon>
        <taxon>Gammaproteobacteria</taxon>
        <taxon>Lysobacterales</taxon>
        <taxon>Lysobacteraceae</taxon>
        <taxon>Xanthomonas</taxon>
    </lineage>
</organism>
<dbReference type="RefSeq" id="WP_099801298.1">
    <property type="nucleotide sequence ID" value="NZ_OCZC01000075.1"/>
</dbReference>
<dbReference type="InterPro" id="IPR015927">
    <property type="entry name" value="Peptidase_S24_S26A/B/C"/>
</dbReference>
<dbReference type="CDD" id="cd06529">
    <property type="entry name" value="S24_LexA-like"/>
    <property type="match status" value="1"/>
</dbReference>
<proteinExistence type="predicted"/>
<dbReference type="EMBL" id="OCZC01000075">
    <property type="protein sequence ID" value="SOO25770.1"/>
    <property type="molecule type" value="Genomic_DNA"/>
</dbReference>
<protein>
    <submittedName>
        <fullName evidence="2">Polymerase V subunit</fullName>
    </submittedName>
</protein>